<evidence type="ECO:0000256" key="1">
    <source>
        <dbReference type="SAM" id="MobiDB-lite"/>
    </source>
</evidence>
<gene>
    <name evidence="2" type="ORF">FCALED_LOCUS627</name>
</gene>
<dbReference type="EMBL" id="CAJVPQ010000065">
    <property type="protein sequence ID" value="CAG8442198.1"/>
    <property type="molecule type" value="Genomic_DNA"/>
</dbReference>
<keyword evidence="3" id="KW-1185">Reference proteome</keyword>
<reference evidence="2" key="1">
    <citation type="submission" date="2021-06" db="EMBL/GenBank/DDBJ databases">
        <authorList>
            <person name="Kallberg Y."/>
            <person name="Tangrot J."/>
            <person name="Rosling A."/>
        </authorList>
    </citation>
    <scope>NUCLEOTIDE SEQUENCE</scope>
    <source>
        <strain evidence="2">UK204</strain>
    </source>
</reference>
<feature type="region of interest" description="Disordered" evidence="1">
    <location>
        <begin position="116"/>
        <end position="138"/>
    </location>
</feature>
<sequence>MTLPVATYRSPLGTTTLIPQPPSNISSYNILFGYINDDDKTLQETSFFDNANELEVENVQQLVASTLFSNQLSRPSNLRVTTPSVRNTNSESSLENPYNFLKQLNIQPVNNRWLESNSSNRGNNTIGHQNVTTKGTPQSITPILTPQLAIIPVGGNNDNAYLQVIQGLAE</sequence>
<protein>
    <submittedName>
        <fullName evidence="2">2170_t:CDS:1</fullName>
    </submittedName>
</protein>
<dbReference type="AlphaFoldDB" id="A0A9N8YNU3"/>
<evidence type="ECO:0000313" key="2">
    <source>
        <dbReference type="EMBL" id="CAG8442198.1"/>
    </source>
</evidence>
<accession>A0A9N8YNU3</accession>
<proteinExistence type="predicted"/>
<name>A0A9N8YNU3_9GLOM</name>
<organism evidence="2 3">
    <name type="scientific">Funneliformis caledonium</name>
    <dbReference type="NCBI Taxonomy" id="1117310"/>
    <lineage>
        <taxon>Eukaryota</taxon>
        <taxon>Fungi</taxon>
        <taxon>Fungi incertae sedis</taxon>
        <taxon>Mucoromycota</taxon>
        <taxon>Glomeromycotina</taxon>
        <taxon>Glomeromycetes</taxon>
        <taxon>Glomerales</taxon>
        <taxon>Glomeraceae</taxon>
        <taxon>Funneliformis</taxon>
    </lineage>
</organism>
<dbReference type="Proteomes" id="UP000789570">
    <property type="component" value="Unassembled WGS sequence"/>
</dbReference>
<comment type="caution">
    <text evidence="2">The sequence shown here is derived from an EMBL/GenBank/DDBJ whole genome shotgun (WGS) entry which is preliminary data.</text>
</comment>
<evidence type="ECO:0000313" key="3">
    <source>
        <dbReference type="Proteomes" id="UP000789570"/>
    </source>
</evidence>